<comment type="caution">
    <text evidence="7">The sequence shown here is derived from an EMBL/GenBank/DDBJ whole genome shotgun (WGS) entry which is preliminary data.</text>
</comment>
<dbReference type="GO" id="GO:0015074">
    <property type="term" value="P:DNA integration"/>
    <property type="evidence" value="ECO:0007669"/>
    <property type="project" value="UniProtKB-KW"/>
</dbReference>
<dbReference type="InterPro" id="IPR002104">
    <property type="entry name" value="Integrase_catalytic"/>
</dbReference>
<dbReference type="OrthoDB" id="7873969at2"/>
<comment type="similarity">
    <text evidence="1">Belongs to the 'phage' integrase family.</text>
</comment>
<gene>
    <name evidence="7" type="ORF">CH341_24575</name>
</gene>
<dbReference type="GO" id="GO:0003677">
    <property type="term" value="F:DNA binding"/>
    <property type="evidence" value="ECO:0007669"/>
    <property type="project" value="UniProtKB-KW"/>
</dbReference>
<dbReference type="PROSITE" id="PS51898">
    <property type="entry name" value="TYR_RECOMBINASE"/>
    <property type="match status" value="1"/>
</dbReference>
<evidence type="ECO:0000256" key="1">
    <source>
        <dbReference type="ARBA" id="ARBA00008857"/>
    </source>
</evidence>
<dbReference type="Proteomes" id="UP000249130">
    <property type="component" value="Unassembled WGS sequence"/>
</dbReference>
<dbReference type="GO" id="GO:0006310">
    <property type="term" value="P:DNA recombination"/>
    <property type="evidence" value="ECO:0007669"/>
    <property type="project" value="UniProtKB-KW"/>
</dbReference>
<dbReference type="AlphaFoldDB" id="A0A327KMG8"/>
<dbReference type="Gene3D" id="1.10.443.10">
    <property type="entry name" value="Intergrase catalytic core"/>
    <property type="match status" value="1"/>
</dbReference>
<sequence length="366" mass="40798">MPRPRPPHVHRQITRHGRTVWYVRVGHGPRIRLPVGPGEEGFGEAYRDALDGKLTSAPSRQSAVAGTVRWLIDQYRLTPSWTGLAPATRKQREAIFRQVIEAAGHEPLTRVTQRTIVHGRDRRASTPVQCRHYLDAMRGLFRWAVDERRVKLDPTEGVKAPTPKKSIGFPVWTADDVEKFEAKYPLGTRERVAFDVLRYTGFRRSDAVLFGRQHVRNGIIRLRTQKTGEPVTISMPPALAATIEAGPVGDLTFITNVNGSAFVVESFGNWFRDVCRAAKVEKSAHGLRKWYASRLAEEGATSKELQAACGWTSSRMAELYTRSADRERLGLSGSRRMTENVDGTSIPSPGGDGEGSSENNNEKSET</sequence>
<dbReference type="PANTHER" id="PTHR30349:SF41">
    <property type="entry name" value="INTEGRASE_RECOMBINASE PROTEIN MJ0367-RELATED"/>
    <property type="match status" value="1"/>
</dbReference>
<dbReference type="InterPro" id="IPR010998">
    <property type="entry name" value="Integrase_recombinase_N"/>
</dbReference>
<dbReference type="PANTHER" id="PTHR30349">
    <property type="entry name" value="PHAGE INTEGRASE-RELATED"/>
    <property type="match status" value="1"/>
</dbReference>
<reference evidence="7 8" key="1">
    <citation type="submission" date="2017-07" db="EMBL/GenBank/DDBJ databases">
        <title>Draft Genome Sequences of Select Purple Nonsulfur Bacteria.</title>
        <authorList>
            <person name="Lasarre B."/>
            <person name="Mckinlay J.B."/>
        </authorList>
    </citation>
    <scope>NUCLEOTIDE SEQUENCE [LARGE SCALE GENOMIC DNA]</scope>
    <source>
        <strain evidence="7 8">DSM 5909</strain>
    </source>
</reference>
<dbReference type="SUPFAM" id="SSF56349">
    <property type="entry name" value="DNA breaking-rejoining enzymes"/>
    <property type="match status" value="1"/>
</dbReference>
<organism evidence="7 8">
    <name type="scientific">Rhodoplanes roseus</name>
    <dbReference type="NCBI Taxonomy" id="29409"/>
    <lineage>
        <taxon>Bacteria</taxon>
        <taxon>Pseudomonadati</taxon>
        <taxon>Pseudomonadota</taxon>
        <taxon>Alphaproteobacteria</taxon>
        <taxon>Hyphomicrobiales</taxon>
        <taxon>Nitrobacteraceae</taxon>
        <taxon>Rhodoplanes</taxon>
    </lineage>
</organism>
<feature type="region of interest" description="Disordered" evidence="5">
    <location>
        <begin position="328"/>
        <end position="366"/>
    </location>
</feature>
<name>A0A327KMG8_9BRAD</name>
<keyword evidence="2" id="KW-0229">DNA integration</keyword>
<dbReference type="InterPro" id="IPR013762">
    <property type="entry name" value="Integrase-like_cat_sf"/>
</dbReference>
<evidence type="ECO:0000256" key="3">
    <source>
        <dbReference type="ARBA" id="ARBA00023125"/>
    </source>
</evidence>
<evidence type="ECO:0000259" key="6">
    <source>
        <dbReference type="PROSITE" id="PS51898"/>
    </source>
</evidence>
<keyword evidence="3" id="KW-0238">DNA-binding</keyword>
<evidence type="ECO:0000256" key="5">
    <source>
        <dbReference type="SAM" id="MobiDB-lite"/>
    </source>
</evidence>
<dbReference type="Gene3D" id="1.10.150.130">
    <property type="match status" value="1"/>
</dbReference>
<dbReference type="InterPro" id="IPR011010">
    <property type="entry name" value="DNA_brk_join_enz"/>
</dbReference>
<proteinExistence type="inferred from homology"/>
<keyword evidence="4" id="KW-0233">DNA recombination</keyword>
<feature type="domain" description="Tyr recombinase" evidence="6">
    <location>
        <begin position="167"/>
        <end position="334"/>
    </location>
</feature>
<dbReference type="EMBL" id="NPEX01000252">
    <property type="protein sequence ID" value="RAI40060.1"/>
    <property type="molecule type" value="Genomic_DNA"/>
</dbReference>
<evidence type="ECO:0000256" key="2">
    <source>
        <dbReference type="ARBA" id="ARBA00022908"/>
    </source>
</evidence>
<dbReference type="Pfam" id="PF00589">
    <property type="entry name" value="Phage_integrase"/>
    <property type="match status" value="1"/>
</dbReference>
<protein>
    <recommendedName>
        <fullName evidence="6">Tyr recombinase domain-containing protein</fullName>
    </recommendedName>
</protein>
<dbReference type="InterPro" id="IPR050090">
    <property type="entry name" value="Tyrosine_recombinase_XerCD"/>
</dbReference>
<evidence type="ECO:0000256" key="4">
    <source>
        <dbReference type="ARBA" id="ARBA00023172"/>
    </source>
</evidence>
<evidence type="ECO:0000313" key="7">
    <source>
        <dbReference type="EMBL" id="RAI40060.1"/>
    </source>
</evidence>
<evidence type="ECO:0000313" key="8">
    <source>
        <dbReference type="Proteomes" id="UP000249130"/>
    </source>
</evidence>
<accession>A0A327KMG8</accession>
<keyword evidence="8" id="KW-1185">Reference proteome</keyword>